<organism evidence="3 4">
    <name type="scientific">Candidatus Limisoma faecipullorum</name>
    <dbReference type="NCBI Taxonomy" id="2840854"/>
    <lineage>
        <taxon>Bacteria</taxon>
        <taxon>Pseudomonadati</taxon>
        <taxon>Bacteroidota</taxon>
        <taxon>Bacteroidia</taxon>
        <taxon>Bacteroidales</taxon>
        <taxon>Candidatus Limisoma</taxon>
    </lineage>
</organism>
<keyword evidence="2" id="KW-0119">Carbohydrate metabolism</keyword>
<dbReference type="GO" id="GO:0005829">
    <property type="term" value="C:cytosol"/>
    <property type="evidence" value="ECO:0007669"/>
    <property type="project" value="TreeGrafter"/>
</dbReference>
<dbReference type="SUPFAM" id="SSF51004">
    <property type="entry name" value="C-terminal (heme d1) domain of cytochrome cd1-nitrite reductase"/>
    <property type="match status" value="1"/>
</dbReference>
<comment type="similarity">
    <text evidence="1">Belongs to the cycloisomerase 2 family.</text>
</comment>
<dbReference type="InterPro" id="IPR015943">
    <property type="entry name" value="WD40/YVTN_repeat-like_dom_sf"/>
</dbReference>
<dbReference type="PANTHER" id="PTHR30344">
    <property type="entry name" value="6-PHOSPHOGLUCONOLACTONASE-RELATED"/>
    <property type="match status" value="1"/>
</dbReference>
<dbReference type="PANTHER" id="PTHR30344:SF1">
    <property type="entry name" value="6-PHOSPHOGLUCONOLACTONASE"/>
    <property type="match status" value="1"/>
</dbReference>
<dbReference type="Proteomes" id="UP000823598">
    <property type="component" value="Unassembled WGS sequence"/>
</dbReference>
<sequence>MAAALAIAANANNGSNITMTVGTYTNNGSEGIYSYKLNTSNGETSLLSSIATANPSFVTLSNDGSTIYTVNESNKDTDSAAAITYNKESGKMSLINRQLTNGKSPCYISTNGKIAVTANYGGGSLSVFPINPDKSLAPMSQQFRFPLTGPAPDTIRQQSAHVHCTVFSPDGSLLFATDLGNDKIYQFSIENDTLRKTTEYNLPAGSGPRHLTFSPNGDFAYLITELSGEVVAFSFDGSRLSHIQTIVCDKANGRGSADIHISPDGNFLYASNRLKNDGIAIFKIDKSTGKLTENGYQSTGIHPRNFAITPDGKLLLCACRDNNEIIIYTIDGDGTLKDTGKRIDIPSPVCIIFKE</sequence>
<reference evidence="3" key="1">
    <citation type="submission" date="2020-10" db="EMBL/GenBank/DDBJ databases">
        <authorList>
            <person name="Gilroy R."/>
        </authorList>
    </citation>
    <scope>NUCLEOTIDE SEQUENCE</scope>
    <source>
        <strain evidence="3">6919</strain>
    </source>
</reference>
<dbReference type="Gene3D" id="2.130.10.10">
    <property type="entry name" value="YVTN repeat-like/Quinoprotein amine dehydrogenase"/>
    <property type="match status" value="1"/>
</dbReference>
<protein>
    <submittedName>
        <fullName evidence="3">Lactonase family protein</fullName>
    </submittedName>
</protein>
<evidence type="ECO:0000313" key="4">
    <source>
        <dbReference type="Proteomes" id="UP000823598"/>
    </source>
</evidence>
<accession>A0A9D9IRW7</accession>
<dbReference type="EMBL" id="JADIMC010000096">
    <property type="protein sequence ID" value="MBO8476964.1"/>
    <property type="molecule type" value="Genomic_DNA"/>
</dbReference>
<reference evidence="3" key="2">
    <citation type="journal article" date="2021" name="PeerJ">
        <title>Extensive microbial diversity within the chicken gut microbiome revealed by metagenomics and culture.</title>
        <authorList>
            <person name="Gilroy R."/>
            <person name="Ravi A."/>
            <person name="Getino M."/>
            <person name="Pursley I."/>
            <person name="Horton D.L."/>
            <person name="Alikhan N.F."/>
            <person name="Baker D."/>
            <person name="Gharbi K."/>
            <person name="Hall N."/>
            <person name="Watson M."/>
            <person name="Adriaenssens E.M."/>
            <person name="Foster-Nyarko E."/>
            <person name="Jarju S."/>
            <person name="Secka A."/>
            <person name="Antonio M."/>
            <person name="Oren A."/>
            <person name="Chaudhuri R.R."/>
            <person name="La Ragione R."/>
            <person name="Hildebrand F."/>
            <person name="Pallen M.J."/>
        </authorList>
    </citation>
    <scope>NUCLEOTIDE SEQUENCE</scope>
    <source>
        <strain evidence="3">6919</strain>
    </source>
</reference>
<evidence type="ECO:0000256" key="1">
    <source>
        <dbReference type="ARBA" id="ARBA00005564"/>
    </source>
</evidence>
<dbReference type="AlphaFoldDB" id="A0A9D9IRW7"/>
<dbReference type="GO" id="GO:0006006">
    <property type="term" value="P:glucose metabolic process"/>
    <property type="evidence" value="ECO:0007669"/>
    <property type="project" value="UniProtKB-KW"/>
</dbReference>
<proteinExistence type="inferred from homology"/>
<gene>
    <name evidence="3" type="ORF">IAB88_08230</name>
</gene>
<comment type="caution">
    <text evidence="3">The sequence shown here is derived from an EMBL/GenBank/DDBJ whole genome shotgun (WGS) entry which is preliminary data.</text>
</comment>
<evidence type="ECO:0000256" key="2">
    <source>
        <dbReference type="ARBA" id="ARBA00022526"/>
    </source>
</evidence>
<keyword evidence="2" id="KW-0313">Glucose metabolism</keyword>
<dbReference type="Pfam" id="PF10282">
    <property type="entry name" value="Lactonase"/>
    <property type="match status" value="1"/>
</dbReference>
<dbReference type="InterPro" id="IPR011048">
    <property type="entry name" value="Haem_d1_sf"/>
</dbReference>
<name>A0A9D9IRW7_9BACT</name>
<evidence type="ECO:0000313" key="3">
    <source>
        <dbReference type="EMBL" id="MBO8476964.1"/>
    </source>
</evidence>
<dbReference type="InterPro" id="IPR019405">
    <property type="entry name" value="Lactonase_7-beta_prop"/>
</dbReference>
<dbReference type="FunFam" id="2.130.10.10:FF:000306">
    <property type="entry name" value="3-carboxymuconate cyclase"/>
    <property type="match status" value="1"/>
</dbReference>
<dbReference type="InterPro" id="IPR050282">
    <property type="entry name" value="Cycloisomerase_2"/>
</dbReference>
<dbReference type="GO" id="GO:0017057">
    <property type="term" value="F:6-phosphogluconolactonase activity"/>
    <property type="evidence" value="ECO:0007669"/>
    <property type="project" value="TreeGrafter"/>
</dbReference>